<dbReference type="Proteomes" id="UP000236291">
    <property type="component" value="Unassembled WGS sequence"/>
</dbReference>
<evidence type="ECO:0000313" key="1">
    <source>
        <dbReference type="EMBL" id="PNX70764.1"/>
    </source>
</evidence>
<comment type="caution">
    <text evidence="1">The sequence shown here is derived from an EMBL/GenBank/DDBJ whole genome shotgun (WGS) entry which is preliminary data.</text>
</comment>
<proteinExistence type="predicted"/>
<reference evidence="1 2" key="1">
    <citation type="journal article" date="2014" name="Am. J. Bot.">
        <title>Genome assembly and annotation for red clover (Trifolium pratense; Fabaceae).</title>
        <authorList>
            <person name="Istvanek J."/>
            <person name="Jaros M."/>
            <person name="Krenek A."/>
            <person name="Repkova J."/>
        </authorList>
    </citation>
    <scope>NUCLEOTIDE SEQUENCE [LARGE SCALE GENOMIC DNA]</scope>
    <source>
        <strain evidence="2">cv. Tatra</strain>
        <tissue evidence="1">Young leaves</tissue>
    </source>
</reference>
<accession>A0A2K3KWY0</accession>
<sequence>LTRLWLTFSAQFRTTAYVQFSEGGEPWNPILTVTVIKVCVSFPLWESEDWGRPDLQSWQIIIKIINSAFISASASPPPGVAIPHEEVGMAKISIPVNIRR</sequence>
<feature type="non-terminal residue" evidence="1">
    <location>
        <position position="1"/>
    </location>
</feature>
<organism evidence="1 2">
    <name type="scientific">Trifolium pratense</name>
    <name type="common">Red clover</name>
    <dbReference type="NCBI Taxonomy" id="57577"/>
    <lineage>
        <taxon>Eukaryota</taxon>
        <taxon>Viridiplantae</taxon>
        <taxon>Streptophyta</taxon>
        <taxon>Embryophyta</taxon>
        <taxon>Tracheophyta</taxon>
        <taxon>Spermatophyta</taxon>
        <taxon>Magnoliopsida</taxon>
        <taxon>eudicotyledons</taxon>
        <taxon>Gunneridae</taxon>
        <taxon>Pentapetalae</taxon>
        <taxon>rosids</taxon>
        <taxon>fabids</taxon>
        <taxon>Fabales</taxon>
        <taxon>Fabaceae</taxon>
        <taxon>Papilionoideae</taxon>
        <taxon>50 kb inversion clade</taxon>
        <taxon>NPAAA clade</taxon>
        <taxon>Hologalegina</taxon>
        <taxon>IRL clade</taxon>
        <taxon>Trifolieae</taxon>
        <taxon>Trifolium</taxon>
    </lineage>
</organism>
<reference evidence="1 2" key="2">
    <citation type="journal article" date="2017" name="Front. Plant Sci.">
        <title>Gene Classification and Mining of Molecular Markers Useful in Red Clover (Trifolium pratense) Breeding.</title>
        <authorList>
            <person name="Istvanek J."/>
            <person name="Dluhosova J."/>
            <person name="Dluhos P."/>
            <person name="Patkova L."/>
            <person name="Nedelnik J."/>
            <person name="Repkova J."/>
        </authorList>
    </citation>
    <scope>NUCLEOTIDE SEQUENCE [LARGE SCALE GENOMIC DNA]</scope>
    <source>
        <strain evidence="2">cv. Tatra</strain>
        <tissue evidence="1">Young leaves</tissue>
    </source>
</reference>
<protein>
    <submittedName>
        <fullName evidence="1">Uncharacterized protein</fullName>
    </submittedName>
</protein>
<gene>
    <name evidence="1" type="ORF">L195_g057720</name>
</gene>
<dbReference type="EMBL" id="ASHM01115868">
    <property type="protein sequence ID" value="PNX70764.1"/>
    <property type="molecule type" value="Genomic_DNA"/>
</dbReference>
<name>A0A2K3KWY0_TRIPR</name>
<dbReference type="AlphaFoldDB" id="A0A2K3KWY0"/>
<evidence type="ECO:0000313" key="2">
    <source>
        <dbReference type="Proteomes" id="UP000236291"/>
    </source>
</evidence>